<keyword evidence="11" id="KW-1185">Reference proteome</keyword>
<feature type="transmembrane region" description="Helical" evidence="9">
    <location>
        <begin position="294"/>
        <end position="315"/>
    </location>
</feature>
<dbReference type="GO" id="GO:0048472">
    <property type="term" value="F:threonine-phosphate decarboxylase activity"/>
    <property type="evidence" value="ECO:0007669"/>
    <property type="project" value="InterPro"/>
</dbReference>
<keyword evidence="4 9" id="KW-1003">Cell membrane</keyword>
<dbReference type="eggNOG" id="COG1270">
    <property type="taxonomic scope" value="Bacteria"/>
</dbReference>
<evidence type="ECO:0000256" key="4">
    <source>
        <dbReference type="ARBA" id="ARBA00022475"/>
    </source>
</evidence>
<proteinExistence type="inferred from homology"/>
<dbReference type="GO" id="GO:0009236">
    <property type="term" value="P:cobalamin biosynthetic process"/>
    <property type="evidence" value="ECO:0007669"/>
    <property type="project" value="UniProtKB-UniRule"/>
</dbReference>
<dbReference type="STRING" id="847.BRW83_0633"/>
<evidence type="ECO:0000256" key="2">
    <source>
        <dbReference type="ARBA" id="ARBA00004953"/>
    </source>
</evidence>
<keyword evidence="6 9" id="KW-0812">Transmembrane</keyword>
<keyword evidence="8 9" id="KW-0472">Membrane</keyword>
<comment type="pathway">
    <text evidence="2 9">Cofactor biosynthesis; adenosylcobalamin biosynthesis.</text>
</comment>
<evidence type="ECO:0000256" key="1">
    <source>
        <dbReference type="ARBA" id="ARBA00004651"/>
    </source>
</evidence>
<protein>
    <recommendedName>
        <fullName evidence="9">Cobalamin biosynthesis protein CobD</fullName>
    </recommendedName>
</protein>
<comment type="subcellular location">
    <subcellularLocation>
        <location evidence="1 9">Cell membrane</location>
        <topology evidence="1 9">Multi-pass membrane protein</topology>
    </subcellularLocation>
</comment>
<feature type="transmembrane region" description="Helical" evidence="9">
    <location>
        <begin position="49"/>
        <end position="68"/>
    </location>
</feature>
<dbReference type="GO" id="GO:0015420">
    <property type="term" value="F:ABC-type vitamin B12 transporter activity"/>
    <property type="evidence" value="ECO:0007669"/>
    <property type="project" value="UniProtKB-UniRule"/>
</dbReference>
<comment type="function">
    <text evidence="9">Converts cobyric acid to cobinamide by the addition of aminopropanol on the F carboxylic group.</text>
</comment>
<dbReference type="HAMAP" id="MF_00024">
    <property type="entry name" value="CobD_CbiB"/>
    <property type="match status" value="1"/>
</dbReference>
<dbReference type="GO" id="GO:0005886">
    <property type="term" value="C:plasma membrane"/>
    <property type="evidence" value="ECO:0007669"/>
    <property type="project" value="UniProtKB-SubCell"/>
</dbReference>
<dbReference type="NCBIfam" id="NF005792">
    <property type="entry name" value="PRK07630.1"/>
    <property type="match status" value="1"/>
</dbReference>
<keyword evidence="7 9" id="KW-1133">Transmembrane helix</keyword>
<keyword evidence="5 9" id="KW-0169">Cobalamin biosynthesis</keyword>
<dbReference type="AlphaFoldDB" id="C3XB65"/>
<feature type="transmembrane region" description="Helical" evidence="9">
    <location>
        <begin position="149"/>
        <end position="168"/>
    </location>
</feature>
<dbReference type="Pfam" id="PF03186">
    <property type="entry name" value="CobD_Cbib"/>
    <property type="match status" value="1"/>
</dbReference>
<evidence type="ECO:0000313" key="10">
    <source>
        <dbReference type="EMBL" id="EEO30441.1"/>
    </source>
</evidence>
<gene>
    <name evidence="9" type="primary">cobD</name>
    <name evidence="10" type="ORF">OFBG_01469</name>
</gene>
<dbReference type="EMBL" id="GG658170">
    <property type="protein sequence ID" value="EEO30441.1"/>
    <property type="molecule type" value="Genomic_DNA"/>
</dbReference>
<reference evidence="10 11" key="1">
    <citation type="submission" date="2009-02" db="EMBL/GenBank/DDBJ databases">
        <title>The Genome Sequence of Oxalobacter formigenes OXCC13.</title>
        <authorList>
            <consortium name="The Broad Institute Genome Sequencing Platform"/>
            <person name="Ward D."/>
            <person name="Young S.K."/>
            <person name="Kodira C.D."/>
            <person name="Zeng Q."/>
            <person name="Koehrsen M."/>
            <person name="Alvarado L."/>
            <person name="Berlin A."/>
            <person name="Borenstein D."/>
            <person name="Chen Z."/>
            <person name="Engels R."/>
            <person name="Freedman E."/>
            <person name="Gellesch M."/>
            <person name="Goldberg J."/>
            <person name="Griggs A."/>
            <person name="Gujja S."/>
            <person name="Heiman D."/>
            <person name="Hepburn T."/>
            <person name="Howarth C."/>
            <person name="Jen D."/>
            <person name="Larson L."/>
            <person name="Lewis B."/>
            <person name="Mehta T."/>
            <person name="Park D."/>
            <person name="Pearson M."/>
            <person name="Roberts A."/>
            <person name="Saif S."/>
            <person name="Shea T."/>
            <person name="Shenoy N."/>
            <person name="Sisk P."/>
            <person name="Stolte C."/>
            <person name="Sykes S."/>
            <person name="Walk T."/>
            <person name="White J."/>
            <person name="Yandava C."/>
            <person name="Allison M.J."/>
            <person name="Lander E."/>
            <person name="Nusbaum C."/>
            <person name="Galagan J."/>
            <person name="Birren B."/>
        </authorList>
    </citation>
    <scope>NUCLEOTIDE SEQUENCE [LARGE SCALE GENOMIC DNA]</scope>
    <source>
        <strain evidence="10 11">OXCC13</strain>
    </source>
</reference>
<evidence type="ECO:0000256" key="5">
    <source>
        <dbReference type="ARBA" id="ARBA00022573"/>
    </source>
</evidence>
<evidence type="ECO:0000256" key="7">
    <source>
        <dbReference type="ARBA" id="ARBA00022989"/>
    </source>
</evidence>
<comment type="similarity">
    <text evidence="3 9">Belongs to the CobD/CbiB family.</text>
</comment>
<dbReference type="Proteomes" id="UP000005089">
    <property type="component" value="Unassembled WGS sequence"/>
</dbReference>
<evidence type="ECO:0000256" key="8">
    <source>
        <dbReference type="ARBA" id="ARBA00023136"/>
    </source>
</evidence>
<dbReference type="UniPathway" id="UPA00148"/>
<sequence>MFFFSILCALLIDHFRPMRTNNLFLALLRATGAHVRSWCDTGTSHHGCLGWIVANAMLAIPVLMVYWICQLIHPLLGLLWSILILYLCMGFRNYNHYFSAIQMALLNGEQMQARNLLGEWCDCDASAMDTADITRMAIEKALISVQKDVFGIIFWFVLPFGPAGAILYRFSSYLQKSWNEPDDSDSFGLFAKKIFYWIDWVPVRLTALSFAIVGNFEDAIYAWRNFAGRWKNRNIGILLASAGGAMGVKLGTPFERAIRGTFVDLNSFVTMGYESESFPGEEPKIRYLQSALGLIWRALLLWLLLLFFFSIAFNFA</sequence>
<evidence type="ECO:0000256" key="3">
    <source>
        <dbReference type="ARBA" id="ARBA00006263"/>
    </source>
</evidence>
<feature type="transmembrane region" description="Helical" evidence="9">
    <location>
        <begin position="75"/>
        <end position="94"/>
    </location>
</feature>
<dbReference type="HOGENOM" id="CLU_054212_1_0_4"/>
<dbReference type="PANTHER" id="PTHR34308:SF1">
    <property type="entry name" value="COBALAMIN BIOSYNTHESIS PROTEIN CBIB"/>
    <property type="match status" value="1"/>
</dbReference>
<evidence type="ECO:0000256" key="9">
    <source>
        <dbReference type="HAMAP-Rule" id="MF_00024"/>
    </source>
</evidence>
<comment type="caution">
    <text evidence="9">Lacks conserved residue(s) required for the propagation of feature annotation.</text>
</comment>
<evidence type="ECO:0000256" key="6">
    <source>
        <dbReference type="ARBA" id="ARBA00022692"/>
    </source>
</evidence>
<evidence type="ECO:0000313" key="11">
    <source>
        <dbReference type="Proteomes" id="UP000005089"/>
    </source>
</evidence>
<name>C3XB65_OXAFO</name>
<accession>C3XB65</accession>
<organism evidence="10 11">
    <name type="scientific">Oxalobacter formigenes OXCC13</name>
    <dbReference type="NCBI Taxonomy" id="556269"/>
    <lineage>
        <taxon>Bacteria</taxon>
        <taxon>Pseudomonadati</taxon>
        <taxon>Pseudomonadota</taxon>
        <taxon>Betaproteobacteria</taxon>
        <taxon>Burkholderiales</taxon>
        <taxon>Oxalobacteraceae</taxon>
        <taxon>Oxalobacter</taxon>
    </lineage>
</organism>
<dbReference type="InterPro" id="IPR004485">
    <property type="entry name" value="Cobalamin_biosynth_CobD/CbiB"/>
</dbReference>
<dbReference type="PANTHER" id="PTHR34308">
    <property type="entry name" value="COBALAMIN BIOSYNTHESIS PROTEIN CBIB"/>
    <property type="match status" value="1"/>
</dbReference>
<dbReference type="OrthoDB" id="8533534at2"/>